<dbReference type="RefSeq" id="WP_344460109.1">
    <property type="nucleotide sequence ID" value="NZ_BAAANT010000002.1"/>
</dbReference>
<name>A0ABP5KIA6_9ACTN</name>
<gene>
    <name evidence="3" type="ORF">GCM10009760_04730</name>
</gene>
<dbReference type="Proteomes" id="UP001422759">
    <property type="component" value="Unassembled WGS sequence"/>
</dbReference>
<feature type="transmembrane region" description="Helical" evidence="2">
    <location>
        <begin position="104"/>
        <end position="123"/>
    </location>
</feature>
<keyword evidence="2" id="KW-0472">Membrane</keyword>
<evidence type="ECO:0000256" key="1">
    <source>
        <dbReference type="SAM" id="MobiDB-lite"/>
    </source>
</evidence>
<keyword evidence="4" id="KW-1185">Reference proteome</keyword>
<dbReference type="Pfam" id="PF19608">
    <property type="entry name" value="DUF6113"/>
    <property type="match status" value="1"/>
</dbReference>
<protein>
    <recommendedName>
        <fullName evidence="5">Membrane protein (TIGR04086 family)</fullName>
    </recommendedName>
</protein>
<feature type="transmembrane region" description="Helical" evidence="2">
    <location>
        <begin position="81"/>
        <end position="97"/>
    </location>
</feature>
<feature type="transmembrane region" description="Helical" evidence="2">
    <location>
        <begin position="53"/>
        <end position="75"/>
    </location>
</feature>
<evidence type="ECO:0000256" key="2">
    <source>
        <dbReference type="SAM" id="Phobius"/>
    </source>
</evidence>
<comment type="caution">
    <text evidence="3">The sequence shown here is derived from an EMBL/GenBank/DDBJ whole genome shotgun (WGS) entry which is preliminary data.</text>
</comment>
<keyword evidence="2" id="KW-0812">Transmembrane</keyword>
<proteinExistence type="predicted"/>
<accession>A0ABP5KIA6</accession>
<reference evidence="4" key="1">
    <citation type="journal article" date="2019" name="Int. J. Syst. Evol. Microbiol.">
        <title>The Global Catalogue of Microorganisms (GCM) 10K type strain sequencing project: providing services to taxonomists for standard genome sequencing and annotation.</title>
        <authorList>
            <consortium name="The Broad Institute Genomics Platform"/>
            <consortium name="The Broad Institute Genome Sequencing Center for Infectious Disease"/>
            <person name="Wu L."/>
            <person name="Ma J."/>
        </authorList>
    </citation>
    <scope>NUCLEOTIDE SEQUENCE [LARGE SCALE GENOMIC DNA]</scope>
    <source>
        <strain evidence="4">JCM 14560</strain>
    </source>
</reference>
<evidence type="ECO:0000313" key="4">
    <source>
        <dbReference type="Proteomes" id="UP001422759"/>
    </source>
</evidence>
<dbReference type="InterPro" id="IPR046095">
    <property type="entry name" value="DUF6113"/>
</dbReference>
<feature type="region of interest" description="Disordered" evidence="1">
    <location>
        <begin position="1"/>
        <end position="27"/>
    </location>
</feature>
<dbReference type="EMBL" id="BAAANT010000002">
    <property type="protein sequence ID" value="GAA2131246.1"/>
    <property type="molecule type" value="Genomic_DNA"/>
</dbReference>
<feature type="compositionally biased region" description="Low complexity" evidence="1">
    <location>
        <begin position="8"/>
        <end position="27"/>
    </location>
</feature>
<evidence type="ECO:0000313" key="3">
    <source>
        <dbReference type="EMBL" id="GAA2131246.1"/>
    </source>
</evidence>
<keyword evidence="2" id="KW-1133">Transmembrane helix</keyword>
<evidence type="ECO:0008006" key="5">
    <source>
        <dbReference type="Google" id="ProtNLM"/>
    </source>
</evidence>
<organism evidence="3 4">
    <name type="scientific">Kitasatospora kazusensis</name>
    <dbReference type="NCBI Taxonomy" id="407974"/>
    <lineage>
        <taxon>Bacteria</taxon>
        <taxon>Bacillati</taxon>
        <taxon>Actinomycetota</taxon>
        <taxon>Actinomycetes</taxon>
        <taxon>Kitasatosporales</taxon>
        <taxon>Streptomycetaceae</taxon>
        <taxon>Kitasatospora</taxon>
    </lineage>
</organism>
<sequence>MSSDPMTRNRAARTPAADAPATRGPAARSPIARVLGTRAERLAEPGPPLGGRIVAYVLLALLGALVSLCGCFVQSLWQPGGLLLALAATVAVFYGGLRVTGTKLGAGAAMFGWFLMLLVLMTPRPEGDFILAADATSYVYLFVGSISGVICATLPTRSGFGFGAPGPRG</sequence>
<feature type="transmembrane region" description="Helical" evidence="2">
    <location>
        <begin position="135"/>
        <end position="154"/>
    </location>
</feature>